<dbReference type="InterPro" id="IPR046027">
    <property type="entry name" value="DUF5985"/>
</dbReference>
<dbReference type="AlphaFoldDB" id="A0A1X3FG30"/>
<dbReference type="RefSeq" id="WP_085361827.1">
    <property type="nucleotide sequence ID" value="NZ_NAFC01000177.1"/>
</dbReference>
<keyword evidence="1" id="KW-0812">Transmembrane</keyword>
<dbReference type="EMBL" id="NAFI01000187">
    <property type="protein sequence ID" value="OSJ03217.1"/>
    <property type="molecule type" value="Genomic_DNA"/>
</dbReference>
<sequence length="91" mass="9964">MDHLNPVLSGATAFASLLASIYFLKFWRKTGDTFFLLFAAAFVIDAVARFVLAVVQVTNASEPVFFIPRLVTFSLIALSIAGKNALPKKQK</sequence>
<feature type="transmembrane region" description="Helical" evidence="1">
    <location>
        <begin position="34"/>
        <end position="54"/>
    </location>
</feature>
<comment type="caution">
    <text evidence="2">The sequence shown here is derived from an EMBL/GenBank/DDBJ whole genome shotgun (WGS) entry which is preliminary data.</text>
</comment>
<keyword evidence="1" id="KW-0472">Membrane</keyword>
<dbReference type="Proteomes" id="UP000193553">
    <property type="component" value="Unassembled WGS sequence"/>
</dbReference>
<evidence type="ECO:0000313" key="2">
    <source>
        <dbReference type="EMBL" id="OSJ03217.1"/>
    </source>
</evidence>
<feature type="transmembrane region" description="Helical" evidence="1">
    <location>
        <begin position="66"/>
        <end position="86"/>
    </location>
</feature>
<protein>
    <submittedName>
        <fullName evidence="2">Uncharacterized protein</fullName>
    </submittedName>
</protein>
<proteinExistence type="predicted"/>
<dbReference type="OrthoDB" id="7433565at2"/>
<reference evidence="2 3" key="1">
    <citation type="submission" date="2017-03" db="EMBL/GenBank/DDBJ databases">
        <title>Whole genome sequences of fourteen strains of Bradyrhizobium canariense and one strain of Bradyrhizobium japonicum isolated from Lupinus (Papilionoideae: Genisteae) species in Algeria.</title>
        <authorList>
            <person name="Crovadore J."/>
            <person name="Chekireb D."/>
            <person name="Brachmann A."/>
            <person name="Chablais R."/>
            <person name="Cochard B."/>
            <person name="Lefort F."/>
        </authorList>
    </citation>
    <scope>NUCLEOTIDE SEQUENCE [LARGE SCALE GENOMIC DNA]</scope>
    <source>
        <strain evidence="2 3">UBMA195</strain>
    </source>
</reference>
<dbReference type="Pfam" id="PF19447">
    <property type="entry name" value="DUF5985"/>
    <property type="match status" value="1"/>
</dbReference>
<feature type="transmembrane region" description="Helical" evidence="1">
    <location>
        <begin position="6"/>
        <end position="27"/>
    </location>
</feature>
<evidence type="ECO:0000256" key="1">
    <source>
        <dbReference type="SAM" id="Phobius"/>
    </source>
</evidence>
<name>A0A1X3FG30_9BRAD</name>
<gene>
    <name evidence="2" type="ORF">BSZ18_32285</name>
</gene>
<organism evidence="2 3">
    <name type="scientific">Bradyrhizobium canariense</name>
    <dbReference type="NCBI Taxonomy" id="255045"/>
    <lineage>
        <taxon>Bacteria</taxon>
        <taxon>Pseudomonadati</taxon>
        <taxon>Pseudomonadota</taxon>
        <taxon>Alphaproteobacteria</taxon>
        <taxon>Hyphomicrobiales</taxon>
        <taxon>Nitrobacteraceae</taxon>
        <taxon>Bradyrhizobium</taxon>
    </lineage>
</organism>
<accession>A0A1X3FG30</accession>
<keyword evidence="1" id="KW-1133">Transmembrane helix</keyword>
<evidence type="ECO:0000313" key="3">
    <source>
        <dbReference type="Proteomes" id="UP000193553"/>
    </source>
</evidence>